<accession>A0A4P7N739</accession>
<reference evidence="1 2" key="1">
    <citation type="journal article" date="2019" name="Mol. Biol. Evol.">
        <title>Blast fungal genomes show frequent chromosomal changes, gene gains and losses, and effector gene turnover.</title>
        <authorList>
            <person name="Gomez Luciano L.B."/>
            <person name="Jason Tsai I."/>
            <person name="Chuma I."/>
            <person name="Tosa Y."/>
            <person name="Chen Y.H."/>
            <person name="Li J.Y."/>
            <person name="Li M.Y."/>
            <person name="Jade Lu M.Y."/>
            <person name="Nakayashiki H."/>
            <person name="Li W.H."/>
        </authorList>
    </citation>
    <scope>NUCLEOTIDE SEQUENCE [LARGE SCALE GENOMIC DNA]</scope>
    <source>
        <strain evidence="1">MZ5-1-6</strain>
    </source>
</reference>
<evidence type="ECO:0000313" key="1">
    <source>
        <dbReference type="EMBL" id="QBZ58428.1"/>
    </source>
</evidence>
<gene>
    <name evidence="1" type="ORF">PoMZ_03380</name>
</gene>
<dbReference type="Proteomes" id="UP000294847">
    <property type="component" value="Chromosome 3"/>
</dbReference>
<sequence length="61" mass="6917">MKHGLVPGRDGSRHEVIPKAAFGRSILKWLLQDIIVQWIMPRCTPREPEDDVHLMSAKAGK</sequence>
<organism evidence="1 2">
    <name type="scientific">Pyricularia oryzae</name>
    <name type="common">Rice blast fungus</name>
    <name type="synonym">Magnaporthe oryzae</name>
    <dbReference type="NCBI Taxonomy" id="318829"/>
    <lineage>
        <taxon>Eukaryota</taxon>
        <taxon>Fungi</taxon>
        <taxon>Dikarya</taxon>
        <taxon>Ascomycota</taxon>
        <taxon>Pezizomycotina</taxon>
        <taxon>Sordariomycetes</taxon>
        <taxon>Sordariomycetidae</taxon>
        <taxon>Magnaporthales</taxon>
        <taxon>Pyriculariaceae</taxon>
        <taxon>Pyricularia</taxon>
    </lineage>
</organism>
<dbReference type="AlphaFoldDB" id="A0A4P7N739"/>
<proteinExistence type="predicted"/>
<name>A0A4P7N739_PYROR</name>
<protein>
    <submittedName>
        <fullName evidence="1">Uncharacterized protein</fullName>
    </submittedName>
</protein>
<dbReference type="EMBL" id="CP034206">
    <property type="protein sequence ID" value="QBZ58428.1"/>
    <property type="molecule type" value="Genomic_DNA"/>
</dbReference>
<evidence type="ECO:0000313" key="2">
    <source>
        <dbReference type="Proteomes" id="UP000294847"/>
    </source>
</evidence>